<dbReference type="STRING" id="554083.BKD30_09465"/>
<keyword evidence="1" id="KW-1133">Transmembrane helix</keyword>
<protein>
    <submittedName>
        <fullName evidence="2">Uncharacterized protein</fullName>
    </submittedName>
</protein>
<comment type="caution">
    <text evidence="2">The sequence shown here is derived from an EMBL/GenBank/DDBJ whole genome shotgun (WGS) entry which is preliminary data.</text>
</comment>
<sequence>MSWTDDRPPWLPPIPPPQPGRWLIVIGLIILSGSFVFILAVTVVGGTHTLYTLLAIVVGLAFLLGGLLRRR</sequence>
<dbReference type="EMBL" id="MRDE01000064">
    <property type="protein sequence ID" value="OMH24123.1"/>
    <property type="molecule type" value="Genomic_DNA"/>
</dbReference>
<reference evidence="2 3" key="1">
    <citation type="submission" date="2016-12" db="EMBL/GenBank/DDBJ databases">
        <title>Draft genome of Tersicoccus phoenicis 1P05MA.</title>
        <authorList>
            <person name="Nakajima Y."/>
            <person name="Yoshizawa S."/>
            <person name="Nakamura K."/>
            <person name="Ogura Y."/>
            <person name="Hayashi T."/>
            <person name="Kogure K."/>
        </authorList>
    </citation>
    <scope>NUCLEOTIDE SEQUENCE [LARGE SCALE GENOMIC DNA]</scope>
    <source>
        <strain evidence="2 3">1p05MA</strain>
    </source>
</reference>
<dbReference type="RefSeq" id="WP_076704236.1">
    <property type="nucleotide sequence ID" value="NZ_MRDE01000064.1"/>
</dbReference>
<evidence type="ECO:0000313" key="2">
    <source>
        <dbReference type="EMBL" id="OMH24123.1"/>
    </source>
</evidence>
<evidence type="ECO:0000256" key="1">
    <source>
        <dbReference type="SAM" id="Phobius"/>
    </source>
</evidence>
<organism evidence="2 3">
    <name type="scientific">Tersicoccus phoenicis</name>
    <dbReference type="NCBI Taxonomy" id="554083"/>
    <lineage>
        <taxon>Bacteria</taxon>
        <taxon>Bacillati</taxon>
        <taxon>Actinomycetota</taxon>
        <taxon>Actinomycetes</taxon>
        <taxon>Micrococcales</taxon>
        <taxon>Micrococcaceae</taxon>
        <taxon>Tersicoccus</taxon>
    </lineage>
</organism>
<dbReference type="AlphaFoldDB" id="A0A1R1L9D3"/>
<gene>
    <name evidence="2" type="ORF">BKD30_09465</name>
</gene>
<keyword evidence="3" id="KW-1185">Reference proteome</keyword>
<accession>A0A1R1L9D3</accession>
<feature type="transmembrane region" description="Helical" evidence="1">
    <location>
        <begin position="21"/>
        <end position="44"/>
    </location>
</feature>
<keyword evidence="1" id="KW-0472">Membrane</keyword>
<feature type="transmembrane region" description="Helical" evidence="1">
    <location>
        <begin position="50"/>
        <end position="68"/>
    </location>
</feature>
<keyword evidence="1" id="KW-0812">Transmembrane</keyword>
<evidence type="ECO:0000313" key="3">
    <source>
        <dbReference type="Proteomes" id="UP000187085"/>
    </source>
</evidence>
<name>A0A1R1L9D3_9MICC</name>
<proteinExistence type="predicted"/>
<dbReference type="Proteomes" id="UP000187085">
    <property type="component" value="Unassembled WGS sequence"/>
</dbReference>